<evidence type="ECO:0000313" key="3">
    <source>
        <dbReference type="Proteomes" id="UP000735592"/>
    </source>
</evidence>
<sequence length="368" mass="41009">MSQTTSRRPLLAAALSLPLLSAQAEAPPDNATLAFKYLDYQDSQPGANRVRVTAPEVSLMTPVGQAWSLSANHIVDSITGASPAYHTEALIRLHDQRRASDISMTHYSELTTATIGASYSAEADYVSRGLSLAGTLSTEDKNTTWNAGLNVLHDTIDPSNQIVSNERKNVLDLSLGWTQVLSTHDLAQLLFGYSRGRGYFSDPYKVFDQRPRTRKHSTVLLRWNHHLESSGGTSRLSYRYYQDSFAIHAHTLTAEYVQPLAGGWTLTPQLRLYSQSAADFYVEHDISSDPFPTNPPVTASYYTEEQRLAAYGARTLGLTVSKKLGLWSVDLRGQHYEQRSNWSWFGSGSRNLAPFRARIVQFAVTRQF</sequence>
<organism evidence="2 3">
    <name type="scientific">Pseudoduganella danionis</name>
    <dbReference type="NCBI Taxonomy" id="1890295"/>
    <lineage>
        <taxon>Bacteria</taxon>
        <taxon>Pseudomonadati</taxon>
        <taxon>Pseudomonadota</taxon>
        <taxon>Betaproteobacteria</taxon>
        <taxon>Burkholderiales</taxon>
        <taxon>Oxalobacteraceae</taxon>
        <taxon>Telluria group</taxon>
        <taxon>Pseudoduganella</taxon>
    </lineage>
</organism>
<dbReference type="Pfam" id="PF12094">
    <property type="entry name" value="DUF3570"/>
    <property type="match status" value="1"/>
</dbReference>
<keyword evidence="3" id="KW-1185">Reference proteome</keyword>
<gene>
    <name evidence="2" type="ORF">GM655_18000</name>
</gene>
<feature type="chain" id="PRO_5047110848" evidence="1">
    <location>
        <begin position="25"/>
        <end position="368"/>
    </location>
</feature>
<comment type="caution">
    <text evidence="2">The sequence shown here is derived from an EMBL/GenBank/DDBJ whole genome shotgun (WGS) entry which is preliminary data.</text>
</comment>
<dbReference type="RefSeq" id="WP_155436061.1">
    <property type="nucleotide sequence ID" value="NZ_JBHLXK010000006.1"/>
</dbReference>
<dbReference type="EMBL" id="WNKW01000005">
    <property type="protein sequence ID" value="MTW34701.1"/>
    <property type="molecule type" value="Genomic_DNA"/>
</dbReference>
<keyword evidence="1" id="KW-0732">Signal</keyword>
<reference evidence="2 3" key="1">
    <citation type="submission" date="2019-11" db="EMBL/GenBank/DDBJ databases">
        <title>Type strains purchased from KCTC, JCM and DSMZ.</title>
        <authorList>
            <person name="Lu H."/>
        </authorList>
    </citation>
    <scope>NUCLEOTIDE SEQUENCE [LARGE SCALE GENOMIC DNA]</scope>
    <source>
        <strain evidence="2 3">DSM 103461</strain>
    </source>
</reference>
<dbReference type="Proteomes" id="UP000735592">
    <property type="component" value="Unassembled WGS sequence"/>
</dbReference>
<proteinExistence type="predicted"/>
<accession>A0ABW9SSX3</accession>
<evidence type="ECO:0000313" key="2">
    <source>
        <dbReference type="EMBL" id="MTW34701.1"/>
    </source>
</evidence>
<dbReference type="InterPro" id="IPR021953">
    <property type="entry name" value="DUF3570"/>
</dbReference>
<protein>
    <submittedName>
        <fullName evidence="2">DUF3570 domain-containing protein</fullName>
    </submittedName>
</protein>
<evidence type="ECO:0000256" key="1">
    <source>
        <dbReference type="SAM" id="SignalP"/>
    </source>
</evidence>
<name>A0ABW9SSX3_9BURK</name>
<feature type="signal peptide" evidence="1">
    <location>
        <begin position="1"/>
        <end position="24"/>
    </location>
</feature>